<keyword evidence="8" id="KW-0407">Ion channel</keyword>
<feature type="transmembrane region" description="Helical" evidence="9">
    <location>
        <begin position="69"/>
        <end position="93"/>
    </location>
</feature>
<keyword evidence="7 9" id="KW-0472">Membrane</keyword>
<evidence type="ECO:0000256" key="4">
    <source>
        <dbReference type="ARBA" id="ARBA00022692"/>
    </source>
</evidence>
<evidence type="ECO:0000256" key="5">
    <source>
        <dbReference type="ARBA" id="ARBA00022989"/>
    </source>
</evidence>
<dbReference type="PANTHER" id="PTHR30266:SF2">
    <property type="entry name" value="LARGE-CONDUCTANCE MECHANOSENSITIVE CHANNEL"/>
    <property type="match status" value="1"/>
</dbReference>
<keyword evidence="2" id="KW-0813">Transport</keyword>
<protein>
    <submittedName>
        <fullName evidence="10">Large conductance mechanosensitive channel protein MscL</fullName>
    </submittedName>
</protein>
<feature type="transmembrane region" description="Helical" evidence="9">
    <location>
        <begin position="20"/>
        <end position="49"/>
    </location>
</feature>
<name>A0ABU2NJ68_9PSEU</name>
<evidence type="ECO:0000256" key="1">
    <source>
        <dbReference type="ARBA" id="ARBA00004141"/>
    </source>
</evidence>
<keyword evidence="5 9" id="KW-1133">Transmembrane helix</keyword>
<evidence type="ECO:0000256" key="6">
    <source>
        <dbReference type="ARBA" id="ARBA00023065"/>
    </source>
</evidence>
<dbReference type="Proteomes" id="UP001183202">
    <property type="component" value="Unassembled WGS sequence"/>
</dbReference>
<keyword evidence="11" id="KW-1185">Reference proteome</keyword>
<organism evidence="10 11">
    <name type="scientific">Pseudonocardia charpentierae</name>
    <dbReference type="NCBI Taxonomy" id="3075545"/>
    <lineage>
        <taxon>Bacteria</taxon>
        <taxon>Bacillati</taxon>
        <taxon>Actinomycetota</taxon>
        <taxon>Actinomycetes</taxon>
        <taxon>Pseudonocardiales</taxon>
        <taxon>Pseudonocardiaceae</taxon>
        <taxon>Pseudonocardia</taxon>
    </lineage>
</organism>
<dbReference type="InterPro" id="IPR036019">
    <property type="entry name" value="MscL_channel"/>
</dbReference>
<dbReference type="SUPFAM" id="SSF81330">
    <property type="entry name" value="Gated mechanosensitive channel"/>
    <property type="match status" value="1"/>
</dbReference>
<evidence type="ECO:0000313" key="11">
    <source>
        <dbReference type="Proteomes" id="UP001183202"/>
    </source>
</evidence>
<dbReference type="Gene3D" id="1.10.1200.120">
    <property type="entry name" value="Large-conductance mechanosensitive channel, MscL, domain 1"/>
    <property type="match status" value="1"/>
</dbReference>
<comment type="caution">
    <text evidence="10">The sequence shown here is derived from an EMBL/GenBank/DDBJ whole genome shotgun (WGS) entry which is preliminary data.</text>
</comment>
<sequence>MKGVWTEFKAFALGGNMLDLALGFIIGTAFAALVDSLASDVIMQLVAAIAGQPDFSGLIWNLNGSQIRYGAFLTVLVNFLLLGAVLFGLVKLLKRAGMGNFRAQGSHECPYCKEFVPIDALKCKWCTADIEPGQAEDEDVKLIADRQRTAD</sequence>
<dbReference type="InterPro" id="IPR037673">
    <property type="entry name" value="MSC/AndL"/>
</dbReference>
<evidence type="ECO:0000256" key="8">
    <source>
        <dbReference type="ARBA" id="ARBA00023303"/>
    </source>
</evidence>
<keyword evidence="4 9" id="KW-0812">Transmembrane</keyword>
<evidence type="ECO:0000256" key="9">
    <source>
        <dbReference type="SAM" id="Phobius"/>
    </source>
</evidence>
<comment type="subcellular location">
    <subcellularLocation>
        <location evidence="1">Membrane</location>
        <topology evidence="1">Multi-pass membrane protein</topology>
    </subcellularLocation>
</comment>
<dbReference type="EMBL" id="JAVREJ010000062">
    <property type="protein sequence ID" value="MDT0354022.1"/>
    <property type="molecule type" value="Genomic_DNA"/>
</dbReference>
<evidence type="ECO:0000256" key="3">
    <source>
        <dbReference type="ARBA" id="ARBA00022475"/>
    </source>
</evidence>
<keyword evidence="3" id="KW-1003">Cell membrane</keyword>
<keyword evidence="6" id="KW-0406">Ion transport</keyword>
<proteinExistence type="predicted"/>
<dbReference type="PANTHER" id="PTHR30266">
    <property type="entry name" value="MECHANOSENSITIVE CHANNEL MSCL"/>
    <property type="match status" value="1"/>
</dbReference>
<dbReference type="NCBIfam" id="TIGR00220">
    <property type="entry name" value="mscL"/>
    <property type="match status" value="1"/>
</dbReference>
<evidence type="ECO:0000256" key="7">
    <source>
        <dbReference type="ARBA" id="ARBA00023136"/>
    </source>
</evidence>
<evidence type="ECO:0000256" key="2">
    <source>
        <dbReference type="ARBA" id="ARBA00022448"/>
    </source>
</evidence>
<reference evidence="11" key="1">
    <citation type="submission" date="2023-07" db="EMBL/GenBank/DDBJ databases">
        <title>30 novel species of actinomycetes from the DSMZ collection.</title>
        <authorList>
            <person name="Nouioui I."/>
        </authorList>
    </citation>
    <scope>NUCLEOTIDE SEQUENCE [LARGE SCALE GENOMIC DNA]</scope>
    <source>
        <strain evidence="11">DSM 45834</strain>
    </source>
</reference>
<dbReference type="RefSeq" id="WP_311560530.1">
    <property type="nucleotide sequence ID" value="NZ_JAVREJ010000062.1"/>
</dbReference>
<dbReference type="Pfam" id="PF01741">
    <property type="entry name" value="MscL"/>
    <property type="match status" value="1"/>
</dbReference>
<accession>A0ABU2NJ68</accession>
<gene>
    <name evidence="10" type="primary">mscL</name>
    <name evidence="10" type="ORF">RM445_31555</name>
</gene>
<dbReference type="InterPro" id="IPR001185">
    <property type="entry name" value="MS_channel"/>
</dbReference>
<evidence type="ECO:0000313" key="10">
    <source>
        <dbReference type="EMBL" id="MDT0354022.1"/>
    </source>
</evidence>